<dbReference type="InterPro" id="IPR055994">
    <property type="entry name" value="DUF7572"/>
</dbReference>
<feature type="domain" description="DUF7572" evidence="1">
    <location>
        <begin position="3"/>
        <end position="104"/>
    </location>
</feature>
<gene>
    <name evidence="2" type="ORF">SEA_REM711_29</name>
</gene>
<sequence length="108" mass="11453">METATLIAEALPQFCPTTNHYRCSDGKYLLITVPTLDPIGTLAETLGIVVPVAKSHLPTTVDVFLADERATVLDADGDPANGMTPLATFPAGASHEEVLALMGYLVER</sequence>
<name>A0A2K9VEW7_9CAUD</name>
<evidence type="ECO:0000313" key="2">
    <source>
        <dbReference type="EMBL" id="AUV60807.1"/>
    </source>
</evidence>
<proteinExistence type="predicted"/>
<keyword evidence="3" id="KW-1185">Reference proteome</keyword>
<dbReference type="EMBL" id="MG770216">
    <property type="protein sequence ID" value="AUV60807.1"/>
    <property type="molecule type" value="Genomic_DNA"/>
</dbReference>
<dbReference type="Proteomes" id="UP000241185">
    <property type="component" value="Segment"/>
</dbReference>
<accession>A0A2K9VEW7</accession>
<dbReference type="Pfam" id="PF24457">
    <property type="entry name" value="DUF7572"/>
    <property type="match status" value="1"/>
</dbReference>
<reference evidence="3" key="1">
    <citation type="submission" date="2018-01" db="EMBL/GenBank/DDBJ databases">
        <authorList>
            <person name="Gatt S.M."/>
            <person name="Isern S."/>
            <person name="Jenkins M."/>
            <person name="Tan A.L."/>
            <person name="Michael S.F."/>
            <person name="Moore R.E."/>
            <person name="Ware V.C."/>
            <person name="Garlena R.A."/>
            <person name="Russell D.A."/>
            <person name="Pope W.H."/>
            <person name="Jacobs-Sera D."/>
            <person name="Hendrix R.W."/>
            <person name="Hatfull G.F."/>
        </authorList>
    </citation>
    <scope>NUCLEOTIDE SEQUENCE [LARGE SCALE GENOMIC DNA]</scope>
</reference>
<organism evidence="2 3">
    <name type="scientific">Mycobacterium phage Rem711</name>
    <dbReference type="NCBI Taxonomy" id="2079285"/>
    <lineage>
        <taxon>Viruses</taxon>
        <taxon>Duplodnaviria</taxon>
        <taxon>Heunggongvirae</taxon>
        <taxon>Uroviricota</taxon>
        <taxon>Caudoviricetes</taxon>
        <taxon>Trigintaduovirus</taxon>
        <taxon>Trigintaduovirus rem711</taxon>
    </lineage>
</organism>
<evidence type="ECO:0000313" key="3">
    <source>
        <dbReference type="Proteomes" id="UP000241185"/>
    </source>
</evidence>
<protein>
    <recommendedName>
        <fullName evidence="1">DUF7572 domain-containing protein</fullName>
    </recommendedName>
</protein>
<evidence type="ECO:0000259" key="1">
    <source>
        <dbReference type="Pfam" id="PF24457"/>
    </source>
</evidence>